<dbReference type="Gene3D" id="3.40.50.300">
    <property type="entry name" value="P-loop containing nucleotide triphosphate hydrolases"/>
    <property type="match status" value="1"/>
</dbReference>
<dbReference type="AlphaFoldDB" id="A0ABD4UQB5"/>
<accession>A0ABD4UQB5</accession>
<feature type="domain" description="ORC1/DEAH AAA+ ATPase" evidence="1">
    <location>
        <begin position="155"/>
        <end position="295"/>
    </location>
</feature>
<dbReference type="SUPFAM" id="SSF47413">
    <property type="entry name" value="lambda repressor-like DNA-binding domains"/>
    <property type="match status" value="1"/>
</dbReference>
<gene>
    <name evidence="2" type="ORF">UE95_034060</name>
</gene>
<organism evidence="2 3">
    <name type="scientific">Burkholderia cenocepacia</name>
    <dbReference type="NCBI Taxonomy" id="95486"/>
    <lineage>
        <taxon>Bacteria</taxon>
        <taxon>Pseudomonadati</taxon>
        <taxon>Pseudomonadota</taxon>
        <taxon>Betaproteobacteria</taxon>
        <taxon>Burkholderiales</taxon>
        <taxon>Burkholderiaceae</taxon>
        <taxon>Burkholderia</taxon>
        <taxon>Burkholderia cepacia complex</taxon>
    </lineage>
</organism>
<dbReference type="SUPFAM" id="SSF52540">
    <property type="entry name" value="P-loop containing nucleoside triphosphate hydrolases"/>
    <property type="match status" value="1"/>
</dbReference>
<dbReference type="InterPro" id="IPR052026">
    <property type="entry name" value="ExeA_AAA_ATPase_DNA-bind"/>
</dbReference>
<dbReference type="PANTHER" id="PTHR35894">
    <property type="entry name" value="GENERAL SECRETION PATHWAY PROTEIN A-RELATED"/>
    <property type="match status" value="1"/>
</dbReference>
<protein>
    <submittedName>
        <fullName evidence="2">AAA family ATPase</fullName>
    </submittedName>
</protein>
<dbReference type="CDD" id="cd00093">
    <property type="entry name" value="HTH_XRE"/>
    <property type="match status" value="1"/>
</dbReference>
<dbReference type="Proteomes" id="UP000191686">
    <property type="component" value="Unassembled WGS sequence"/>
</dbReference>
<dbReference type="InterPro" id="IPR001387">
    <property type="entry name" value="Cro/C1-type_HTH"/>
</dbReference>
<reference evidence="2 3" key="2">
    <citation type="journal article" date="2017" name="Front. Microbiol.">
        <title>Genomics Reveals a Unique Clone of Burkholderia cenocepacia Harboring an Actively Excising Novel Genomic Island.</title>
        <authorList>
            <person name="Patil P.P."/>
            <person name="Mali S."/>
            <person name="Midha S."/>
            <person name="Gautam V."/>
            <person name="Dash L."/>
            <person name="Kumar S."/>
            <person name="Shastri J."/>
            <person name="Singhal L."/>
            <person name="Patil P.B."/>
        </authorList>
    </citation>
    <scope>NUCLEOTIDE SEQUENCE [LARGE SCALE GENOMIC DNA]</scope>
    <source>
        <strain evidence="2 3">BC-19</strain>
    </source>
</reference>
<dbReference type="PANTHER" id="PTHR35894:SF1">
    <property type="entry name" value="PHOSPHORIBULOKINASE _ URIDINE KINASE FAMILY"/>
    <property type="match status" value="1"/>
</dbReference>
<dbReference type="EMBL" id="JYMX02000041">
    <property type="protein sequence ID" value="MCW3716322.1"/>
    <property type="molecule type" value="Genomic_DNA"/>
</dbReference>
<dbReference type="RefSeq" id="WP_143262559.1">
    <property type="nucleotide sequence ID" value="NZ_CP015036.1"/>
</dbReference>
<evidence type="ECO:0000313" key="2">
    <source>
        <dbReference type="EMBL" id="MCW3716322.1"/>
    </source>
</evidence>
<dbReference type="Pfam" id="PF13401">
    <property type="entry name" value="AAA_22"/>
    <property type="match status" value="1"/>
</dbReference>
<sequence length="404" mass="44594">MMLVLKSVLQRASIKQAELAEHLNLSQAAVAQIVNHGVWPRSLDDLDLRERILDYLENKGVSDAGSGVFDEVQKVGGPTDVLADTTGHPISQPNSNTDLNQEESMLLRKQVLAPATRKHFGLFRDPFADDIQSHEDMFVSPDIRYVREAMFQTAKHGGLLAVVAESGGGKTTLMRDLEDRVMRESHPIIVIKPYVLAMEDNDQKGKTLKATHIAEAIMAAVAPLEKVKSSPEARFAQLHKALKESHAAGYQHCLVIDEAHALPIATLKHLKRFFELEMGFKKLLSIILIGQPELKVKLSERNQDVREVVQRCEMVELVPLDGPRLDEYLRFKFGRLDKPVGDVIDASGVDALRARLTMTSTRRDRAETVSLLYPLAVGNLLTAAMNLAAGLGVPVVNADVIKGV</sequence>
<dbReference type="InterPro" id="IPR049945">
    <property type="entry name" value="AAA_22"/>
</dbReference>
<proteinExistence type="predicted"/>
<dbReference type="InterPro" id="IPR010982">
    <property type="entry name" value="Lambda_DNA-bd_dom_sf"/>
</dbReference>
<evidence type="ECO:0000259" key="1">
    <source>
        <dbReference type="Pfam" id="PF13401"/>
    </source>
</evidence>
<evidence type="ECO:0000313" key="3">
    <source>
        <dbReference type="Proteomes" id="UP000191686"/>
    </source>
</evidence>
<reference evidence="2 3" key="1">
    <citation type="journal article" date="2017" name="Front. Microbiol.">
        <title>Genomics reveals a unique clone of Burkholderia cenocepacia harbouring an actively excising novel genomic island.</title>
        <authorList>
            <person name="Patil P."/>
            <person name="Mali S."/>
            <person name="Midha S."/>
            <person name="Gautam V."/>
            <person name="Dash L."/>
            <person name="Kumar S."/>
            <person name="Shastri J."/>
            <person name="Singhal L."/>
            <person name="Patil P.B."/>
        </authorList>
    </citation>
    <scope>NUCLEOTIDE SEQUENCE [LARGE SCALE GENOMIC DNA]</scope>
    <source>
        <strain evidence="2 3">BC-19</strain>
    </source>
</reference>
<comment type="caution">
    <text evidence="2">The sequence shown here is derived from an EMBL/GenBank/DDBJ whole genome shotgun (WGS) entry which is preliminary data.</text>
</comment>
<dbReference type="InterPro" id="IPR027417">
    <property type="entry name" value="P-loop_NTPase"/>
</dbReference>
<name>A0ABD4UQB5_9BURK</name>